<dbReference type="InterPro" id="IPR037056">
    <property type="entry name" value="RNase_H1_N_sf"/>
</dbReference>
<dbReference type="Proteomes" id="UP001231189">
    <property type="component" value="Unassembled WGS sequence"/>
</dbReference>
<feature type="domain" description="Ribonuclease H1 N-terminal" evidence="2">
    <location>
        <begin position="142"/>
        <end position="165"/>
    </location>
</feature>
<accession>A0AAD8SKX2</accession>
<protein>
    <recommendedName>
        <fullName evidence="2">Ribonuclease H1 N-terminal domain-containing protein</fullName>
    </recommendedName>
</protein>
<evidence type="ECO:0000259" key="2">
    <source>
        <dbReference type="Pfam" id="PF01693"/>
    </source>
</evidence>
<gene>
    <name evidence="3" type="ORF">QYE76_070827</name>
</gene>
<dbReference type="AlphaFoldDB" id="A0AAD8SKX2"/>
<dbReference type="SUPFAM" id="SSF55658">
    <property type="entry name" value="L9 N-domain-like"/>
    <property type="match status" value="1"/>
</dbReference>
<dbReference type="Gene3D" id="3.40.970.10">
    <property type="entry name" value="Ribonuclease H1, N-terminal domain"/>
    <property type="match status" value="1"/>
</dbReference>
<keyword evidence="4" id="KW-1185">Reference proteome</keyword>
<evidence type="ECO:0000256" key="1">
    <source>
        <dbReference type="SAM" id="MobiDB-lite"/>
    </source>
</evidence>
<proteinExistence type="predicted"/>
<dbReference type="EMBL" id="JAUUTY010000004">
    <property type="protein sequence ID" value="KAK1653022.1"/>
    <property type="molecule type" value="Genomic_DNA"/>
</dbReference>
<comment type="caution">
    <text evidence="3">The sequence shown here is derived from an EMBL/GenBank/DDBJ whole genome shotgun (WGS) entry which is preliminary data.</text>
</comment>
<evidence type="ECO:0000313" key="4">
    <source>
        <dbReference type="Proteomes" id="UP001231189"/>
    </source>
</evidence>
<organism evidence="3 4">
    <name type="scientific">Lolium multiflorum</name>
    <name type="common">Italian ryegrass</name>
    <name type="synonym">Lolium perenne subsp. multiflorum</name>
    <dbReference type="NCBI Taxonomy" id="4521"/>
    <lineage>
        <taxon>Eukaryota</taxon>
        <taxon>Viridiplantae</taxon>
        <taxon>Streptophyta</taxon>
        <taxon>Embryophyta</taxon>
        <taxon>Tracheophyta</taxon>
        <taxon>Spermatophyta</taxon>
        <taxon>Magnoliopsida</taxon>
        <taxon>Liliopsida</taxon>
        <taxon>Poales</taxon>
        <taxon>Poaceae</taxon>
        <taxon>BOP clade</taxon>
        <taxon>Pooideae</taxon>
        <taxon>Poodae</taxon>
        <taxon>Poeae</taxon>
        <taxon>Poeae Chloroplast Group 2 (Poeae type)</taxon>
        <taxon>Loliodinae</taxon>
        <taxon>Loliinae</taxon>
        <taxon>Lolium</taxon>
    </lineage>
</organism>
<dbReference type="Pfam" id="PF01693">
    <property type="entry name" value="Cauli_VI"/>
    <property type="match status" value="1"/>
</dbReference>
<dbReference type="InterPro" id="IPR009027">
    <property type="entry name" value="Ribosomal_bL9/RNase_H1_N"/>
</dbReference>
<feature type="region of interest" description="Disordered" evidence="1">
    <location>
        <begin position="168"/>
        <end position="193"/>
    </location>
</feature>
<reference evidence="3" key="1">
    <citation type="submission" date="2023-07" db="EMBL/GenBank/DDBJ databases">
        <title>A chromosome-level genome assembly of Lolium multiflorum.</title>
        <authorList>
            <person name="Chen Y."/>
            <person name="Copetti D."/>
            <person name="Kolliker R."/>
            <person name="Studer B."/>
        </authorList>
    </citation>
    <scope>NUCLEOTIDE SEQUENCE</scope>
    <source>
        <strain evidence="3">02402/16</strain>
        <tissue evidence="3">Leaf</tissue>
    </source>
</reference>
<name>A0AAD8SKX2_LOLMU</name>
<evidence type="ECO:0000313" key="3">
    <source>
        <dbReference type="EMBL" id="KAK1653022.1"/>
    </source>
</evidence>
<sequence>MEHLASGPMLPLQHSIHYQESVLLKEKDPNYPVFLVKVPSDQNFVNEDPADIFFIAFEDVFNLFHSKRLDYNLVRLYAINLQMKINRERPRHIAVADPYYMRDSQLQDGSRTRTKAVRYLQNFMLMHKESNTILLSFPKMTYYVVFEGRVPGVYEEWEECKKQCTSSAATATKGTRLDTRLPSGGRTKRTRAR</sequence>
<dbReference type="InterPro" id="IPR011320">
    <property type="entry name" value="RNase_H1_N"/>
</dbReference>